<evidence type="ECO:0000313" key="1">
    <source>
        <dbReference type="EMBL" id="MCI2241657.1"/>
    </source>
</evidence>
<organism evidence="1 2">
    <name type="scientific">Adlercreutzia faecimuris</name>
    <dbReference type="NCBI Taxonomy" id="2897341"/>
    <lineage>
        <taxon>Bacteria</taxon>
        <taxon>Bacillati</taxon>
        <taxon>Actinomycetota</taxon>
        <taxon>Coriobacteriia</taxon>
        <taxon>Eggerthellales</taxon>
        <taxon>Eggerthellaceae</taxon>
        <taxon>Adlercreutzia</taxon>
    </lineage>
</organism>
<proteinExistence type="predicted"/>
<accession>A0ABS9WH83</accession>
<gene>
    <name evidence="1" type="ORF">LPT13_04710</name>
</gene>
<dbReference type="RefSeq" id="WP_242164021.1">
    <property type="nucleotide sequence ID" value="NZ_JAJMLW010000001.1"/>
</dbReference>
<protein>
    <submittedName>
        <fullName evidence="1">DUF1292 domain-containing protein</fullName>
    </submittedName>
</protein>
<sequence>MSTVREGSAPNFCPPVEEGVTIQLEDERGDALTLEFLGLLLEGDRSYGFFFPVDEDTPALSSGEVVLLEVTELDEDGQPAAFELVEDEAIAADLYAAFQEATRGLYEFA</sequence>
<dbReference type="Proteomes" id="UP001430755">
    <property type="component" value="Unassembled WGS sequence"/>
</dbReference>
<evidence type="ECO:0000313" key="2">
    <source>
        <dbReference type="Proteomes" id="UP001430755"/>
    </source>
</evidence>
<keyword evidence="2" id="KW-1185">Reference proteome</keyword>
<name>A0ABS9WH83_9ACTN</name>
<dbReference type="EMBL" id="JAJMLW010000001">
    <property type="protein sequence ID" value="MCI2241657.1"/>
    <property type="molecule type" value="Genomic_DNA"/>
</dbReference>
<reference evidence="1" key="1">
    <citation type="submission" date="2021-11" db="EMBL/GenBank/DDBJ databases">
        <title>A Novel Adlercreutzia Species, isolated from a Allomyrina dichotoma larva feces.</title>
        <authorList>
            <person name="Suh M.K."/>
        </authorList>
    </citation>
    <scope>NUCLEOTIDE SEQUENCE</scope>
    <source>
        <strain evidence="1">JBNU-10</strain>
    </source>
</reference>
<comment type="caution">
    <text evidence="1">The sequence shown here is derived from an EMBL/GenBank/DDBJ whole genome shotgun (WGS) entry which is preliminary data.</text>
</comment>